<dbReference type="AlphaFoldDB" id="A0A0G0V6Z4"/>
<feature type="transmembrane region" description="Helical" evidence="1">
    <location>
        <begin position="72"/>
        <end position="94"/>
    </location>
</feature>
<evidence type="ECO:0000313" key="4">
    <source>
        <dbReference type="Proteomes" id="UP000034108"/>
    </source>
</evidence>
<accession>A0A0G0V6Z4</accession>
<keyword evidence="1" id="KW-1133">Transmembrane helix</keyword>
<dbReference type="InterPro" id="IPR043728">
    <property type="entry name" value="DUF5671"/>
</dbReference>
<gene>
    <name evidence="3" type="ORF">UU49_C0042G0003</name>
</gene>
<name>A0A0G0V6Z4_9BACT</name>
<sequence length="333" mass="39515">MNTEKKFKKQLIIISIEKIKQNIPKSVFTHLLGIAAFYSSIAGFIILLFQYVNVLFPDQLYFYYDYENALSQIRVSMSILIVSFPVYLLIVFLLNKEIFKNKDMRKFKLRKWLLYFTLFISAITIIGDLITVIFKFLDGELSIRFYLKTLIIFIVAGSVFWYYIWDIKRELSKRTKNINKSLAYIASVIVFASIISGFFIVGSPSKQRMFKFDIERVNNMQIIQNEIINYWNNKNALPDNLDNLKDNINGFNPPLDPKTKKHYEYNILSELSFELCATFETSNKNIYKETKYNQYPYNIENWEHEKGLTCFKRNIDPDIYGNRFPFKEKILPR</sequence>
<organism evidence="3 4">
    <name type="scientific">Candidatus Magasanikbacteria bacterium GW2011_GWC2_41_17</name>
    <dbReference type="NCBI Taxonomy" id="1619048"/>
    <lineage>
        <taxon>Bacteria</taxon>
        <taxon>Candidatus Magasanikiibacteriota</taxon>
    </lineage>
</organism>
<dbReference type="Proteomes" id="UP000034108">
    <property type="component" value="Unassembled WGS sequence"/>
</dbReference>
<evidence type="ECO:0000256" key="1">
    <source>
        <dbReference type="SAM" id="Phobius"/>
    </source>
</evidence>
<dbReference type="EMBL" id="LCAV01000042">
    <property type="protein sequence ID" value="KKR96704.1"/>
    <property type="molecule type" value="Genomic_DNA"/>
</dbReference>
<evidence type="ECO:0000313" key="3">
    <source>
        <dbReference type="EMBL" id="KKR96704.1"/>
    </source>
</evidence>
<keyword evidence="1" id="KW-0812">Transmembrane</keyword>
<evidence type="ECO:0000259" key="2">
    <source>
        <dbReference type="Pfam" id="PF18920"/>
    </source>
</evidence>
<reference evidence="3 4" key="1">
    <citation type="journal article" date="2015" name="Nature">
        <title>rRNA introns, odd ribosomes, and small enigmatic genomes across a large radiation of phyla.</title>
        <authorList>
            <person name="Brown C.T."/>
            <person name="Hug L.A."/>
            <person name="Thomas B.C."/>
            <person name="Sharon I."/>
            <person name="Castelle C.J."/>
            <person name="Singh A."/>
            <person name="Wilkins M.J."/>
            <person name="Williams K.H."/>
            <person name="Banfield J.F."/>
        </authorList>
    </citation>
    <scope>NUCLEOTIDE SEQUENCE [LARGE SCALE GENOMIC DNA]</scope>
</reference>
<dbReference type="Pfam" id="PF18920">
    <property type="entry name" value="DUF5671"/>
    <property type="match status" value="1"/>
</dbReference>
<proteinExistence type="predicted"/>
<feature type="transmembrane region" description="Helical" evidence="1">
    <location>
        <begin position="27"/>
        <end position="52"/>
    </location>
</feature>
<feature type="transmembrane region" description="Helical" evidence="1">
    <location>
        <begin position="182"/>
        <end position="201"/>
    </location>
</feature>
<dbReference type="STRING" id="1619048.UU49_C0042G0003"/>
<feature type="domain" description="DUF5671" evidence="2">
    <location>
        <begin position="27"/>
        <end position="163"/>
    </location>
</feature>
<keyword evidence="1" id="KW-0472">Membrane</keyword>
<feature type="transmembrane region" description="Helical" evidence="1">
    <location>
        <begin position="143"/>
        <end position="162"/>
    </location>
</feature>
<comment type="caution">
    <text evidence="3">The sequence shown here is derived from an EMBL/GenBank/DDBJ whole genome shotgun (WGS) entry which is preliminary data.</text>
</comment>
<feature type="transmembrane region" description="Helical" evidence="1">
    <location>
        <begin position="114"/>
        <end position="137"/>
    </location>
</feature>
<protein>
    <recommendedName>
        <fullName evidence="2">DUF5671 domain-containing protein</fullName>
    </recommendedName>
</protein>